<dbReference type="FunFam" id="1.10.10.60:FF:000017">
    <property type="entry name" value="Homeobox protein antennapedia"/>
    <property type="match status" value="1"/>
</dbReference>
<evidence type="ECO:0000256" key="3">
    <source>
        <dbReference type="ARBA" id="ARBA00022473"/>
    </source>
</evidence>
<dbReference type="PANTHER" id="PTHR45659">
    <property type="entry name" value="HOMEOBOX PROTEIN HOX"/>
    <property type="match status" value="1"/>
</dbReference>
<dbReference type="EMBL" id="OX597830">
    <property type="protein sequence ID" value="CAI9735635.1"/>
    <property type="molecule type" value="Genomic_DNA"/>
</dbReference>
<keyword evidence="4 7" id="KW-0238">DNA-binding</keyword>
<evidence type="ECO:0000256" key="2">
    <source>
        <dbReference type="ARBA" id="ARBA00009107"/>
    </source>
</evidence>
<keyword evidence="5 7" id="KW-0371">Homeobox</keyword>
<dbReference type="Proteomes" id="UP001162480">
    <property type="component" value="Chromosome 17"/>
</dbReference>
<dbReference type="PRINTS" id="PR00024">
    <property type="entry name" value="HOMEOBOX"/>
</dbReference>
<evidence type="ECO:0000313" key="13">
    <source>
        <dbReference type="Proteomes" id="UP001162480"/>
    </source>
</evidence>
<dbReference type="InterPro" id="IPR020479">
    <property type="entry name" value="HD_metazoa"/>
</dbReference>
<protein>
    <submittedName>
        <fullName evidence="12">Hox-D4a-like isoform X2</fullName>
    </submittedName>
</protein>
<dbReference type="GO" id="GO:0000978">
    <property type="term" value="F:RNA polymerase II cis-regulatory region sequence-specific DNA binding"/>
    <property type="evidence" value="ECO:0007669"/>
    <property type="project" value="TreeGrafter"/>
</dbReference>
<keyword evidence="3" id="KW-0217">Developmental protein</keyword>
<keyword evidence="6 7" id="KW-0539">Nucleus</keyword>
<evidence type="ECO:0000256" key="7">
    <source>
        <dbReference type="PROSITE-ProRule" id="PRU00108"/>
    </source>
</evidence>
<dbReference type="PROSITE" id="PS50071">
    <property type="entry name" value="HOMEOBOX_2"/>
    <property type="match status" value="1"/>
</dbReference>
<dbReference type="InterPro" id="IPR017970">
    <property type="entry name" value="Homeobox_CS"/>
</dbReference>
<organism evidence="12 13">
    <name type="scientific">Octopus vulgaris</name>
    <name type="common">Common octopus</name>
    <dbReference type="NCBI Taxonomy" id="6645"/>
    <lineage>
        <taxon>Eukaryota</taxon>
        <taxon>Metazoa</taxon>
        <taxon>Spiralia</taxon>
        <taxon>Lophotrochozoa</taxon>
        <taxon>Mollusca</taxon>
        <taxon>Cephalopoda</taxon>
        <taxon>Coleoidea</taxon>
        <taxon>Octopodiformes</taxon>
        <taxon>Octopoda</taxon>
        <taxon>Incirrata</taxon>
        <taxon>Octopodidae</taxon>
        <taxon>Octopus</taxon>
    </lineage>
</organism>
<dbReference type="InterPro" id="IPR017995">
    <property type="entry name" value="Homeobox_antennapedia"/>
</dbReference>
<dbReference type="GO" id="GO:0009952">
    <property type="term" value="P:anterior/posterior pattern specification"/>
    <property type="evidence" value="ECO:0007669"/>
    <property type="project" value="TreeGrafter"/>
</dbReference>
<reference evidence="12" key="1">
    <citation type="submission" date="2023-08" db="EMBL/GenBank/DDBJ databases">
        <authorList>
            <person name="Alioto T."/>
            <person name="Alioto T."/>
            <person name="Gomez Garrido J."/>
        </authorList>
    </citation>
    <scope>NUCLEOTIDE SEQUENCE</scope>
</reference>
<feature type="compositionally biased region" description="Low complexity" evidence="10">
    <location>
        <begin position="11"/>
        <end position="21"/>
    </location>
</feature>
<feature type="DNA-binding region" description="Homeobox" evidence="7">
    <location>
        <begin position="205"/>
        <end position="264"/>
    </location>
</feature>
<dbReference type="GO" id="GO:0000981">
    <property type="term" value="F:DNA-binding transcription factor activity, RNA polymerase II-specific"/>
    <property type="evidence" value="ECO:0007669"/>
    <property type="project" value="InterPro"/>
</dbReference>
<evidence type="ECO:0000259" key="11">
    <source>
        <dbReference type="PROSITE" id="PS50071"/>
    </source>
</evidence>
<dbReference type="InterPro" id="IPR050296">
    <property type="entry name" value="Antp_homeobox"/>
</dbReference>
<feature type="compositionally biased region" description="Low complexity" evidence="10">
    <location>
        <begin position="44"/>
        <end position="64"/>
    </location>
</feature>
<evidence type="ECO:0000313" key="12">
    <source>
        <dbReference type="EMBL" id="CAI9735635.1"/>
    </source>
</evidence>
<evidence type="ECO:0000256" key="5">
    <source>
        <dbReference type="ARBA" id="ARBA00023155"/>
    </source>
</evidence>
<dbReference type="Pfam" id="PF00046">
    <property type="entry name" value="Homeodomain"/>
    <property type="match status" value="1"/>
</dbReference>
<name>A0AA36FEQ2_OCTVU</name>
<evidence type="ECO:0000256" key="6">
    <source>
        <dbReference type="ARBA" id="ARBA00023242"/>
    </source>
</evidence>
<dbReference type="GO" id="GO:0005634">
    <property type="term" value="C:nucleus"/>
    <property type="evidence" value="ECO:0007669"/>
    <property type="project" value="UniProtKB-SubCell"/>
</dbReference>
<dbReference type="InterPro" id="IPR001356">
    <property type="entry name" value="HD"/>
</dbReference>
<dbReference type="PRINTS" id="PR00031">
    <property type="entry name" value="HTHREPRESSR"/>
</dbReference>
<evidence type="ECO:0000256" key="1">
    <source>
        <dbReference type="ARBA" id="ARBA00004123"/>
    </source>
</evidence>
<keyword evidence="13" id="KW-1185">Reference proteome</keyword>
<feature type="region of interest" description="Disordered" evidence="10">
    <location>
        <begin position="1"/>
        <end position="69"/>
    </location>
</feature>
<dbReference type="PROSITE" id="PS00027">
    <property type="entry name" value="HOMEOBOX_1"/>
    <property type="match status" value="1"/>
</dbReference>
<dbReference type="PRINTS" id="PR00025">
    <property type="entry name" value="ANTENNAPEDIA"/>
</dbReference>
<dbReference type="SUPFAM" id="SSF46689">
    <property type="entry name" value="Homeodomain-like"/>
    <property type="match status" value="1"/>
</dbReference>
<feature type="compositionally biased region" description="Polar residues" evidence="10">
    <location>
        <begin position="1"/>
        <end position="10"/>
    </location>
</feature>
<comment type="subcellular location">
    <subcellularLocation>
        <location evidence="1 7 8">Nucleus</location>
    </subcellularLocation>
</comment>
<proteinExistence type="inferred from homology"/>
<dbReference type="InterPro" id="IPR009057">
    <property type="entry name" value="Homeodomain-like_sf"/>
</dbReference>
<dbReference type="CDD" id="cd00086">
    <property type="entry name" value="homeodomain"/>
    <property type="match status" value="1"/>
</dbReference>
<dbReference type="Gene3D" id="1.10.10.60">
    <property type="entry name" value="Homeodomain-like"/>
    <property type="match status" value="1"/>
</dbReference>
<sequence length="304" mass="33992">MSSYYNSNILPSSGPTGTPPGEFFYSTTPPEGKMEPGPPAFQTSVAAAVSSAGHHQAQQQQQPPQHHHHISAYENHESAAAFPLSSYSRFPPYHDMTTKANAYCFNGPGYQMSSYQNHYTNGGAQIYDDGSLNHCKAVVNVADNCGVGGPPPGSTLQPPQLSPSAPGNPVSYGTSNAGLVNGMNQQSMPVYPWMRPVNGETAYEQKRTRQTYTRFQTLELEKEFHFNRYLTRRRRIEIAHSLGLSERQIKIWFQNRRMKWKKENNVQKLTGPDKSKMDDHSPNKSEVKFDACIKLDRDGFETKS</sequence>
<accession>A0AA36FEQ2</accession>
<dbReference type="InterPro" id="IPR001827">
    <property type="entry name" value="Homeobox_Antennapedia_CS"/>
</dbReference>
<evidence type="ECO:0000256" key="10">
    <source>
        <dbReference type="SAM" id="MobiDB-lite"/>
    </source>
</evidence>
<evidence type="ECO:0000256" key="9">
    <source>
        <dbReference type="RuleBase" id="RU004442"/>
    </source>
</evidence>
<feature type="region of interest" description="Disordered" evidence="10">
    <location>
        <begin position="263"/>
        <end position="284"/>
    </location>
</feature>
<evidence type="ECO:0000256" key="4">
    <source>
        <dbReference type="ARBA" id="ARBA00023125"/>
    </source>
</evidence>
<feature type="domain" description="Homeobox" evidence="11">
    <location>
        <begin position="203"/>
        <end position="263"/>
    </location>
</feature>
<comment type="similarity">
    <text evidence="2 9">Belongs to the Antp homeobox family.</text>
</comment>
<dbReference type="AlphaFoldDB" id="A0AA36FEQ2"/>
<evidence type="ECO:0000256" key="8">
    <source>
        <dbReference type="RuleBase" id="RU000682"/>
    </source>
</evidence>
<dbReference type="PANTHER" id="PTHR45659:SF4">
    <property type="entry name" value="HOMEOBOX PROTEIN ABDOMINAL-A"/>
    <property type="match status" value="1"/>
</dbReference>
<dbReference type="InterPro" id="IPR000047">
    <property type="entry name" value="HTH_motif"/>
</dbReference>
<dbReference type="SMART" id="SM00389">
    <property type="entry name" value="HOX"/>
    <property type="match status" value="1"/>
</dbReference>
<dbReference type="PROSITE" id="PS00032">
    <property type="entry name" value="ANTENNAPEDIA"/>
    <property type="match status" value="1"/>
</dbReference>
<gene>
    <name evidence="12" type="ORF">OCTVUL_1B015170</name>
</gene>